<sequence>MVLLQGIALLQKIYKDIGLRPLTDIDLWVLPEKRGVFDTLMTQLGYQRDPLYPNTFKKGMTIVDINSHILWADRIRSRRHLLAKSQRVLYDNIKILNFEGEPAGGLDDLDQVLYLSLHAFKHCAGRLVWLVDIKHLITGWQASNWKALFDRAGELGQVSIICYMLYLMRHLFNLKPPADIQATVAGRSLAWLERVTLQKRLNGRPLPDWAPLLLLTSGKSLMTRVYFVFETLFPRPPVLRQIFSATPDFKTWQL</sequence>
<dbReference type="Pfam" id="PF14907">
    <property type="entry name" value="NTP_transf_5"/>
    <property type="match status" value="1"/>
</dbReference>
<feature type="non-terminal residue" evidence="1">
    <location>
        <position position="254"/>
    </location>
</feature>
<reference evidence="1" key="1">
    <citation type="journal article" date="2014" name="Front. Microbiol.">
        <title>High frequency of phylogenetically diverse reductive dehalogenase-homologous genes in deep subseafloor sedimentary metagenomes.</title>
        <authorList>
            <person name="Kawai M."/>
            <person name="Futagami T."/>
            <person name="Toyoda A."/>
            <person name="Takaki Y."/>
            <person name="Nishi S."/>
            <person name="Hori S."/>
            <person name="Arai W."/>
            <person name="Tsubouchi T."/>
            <person name="Morono Y."/>
            <person name="Uchiyama I."/>
            <person name="Ito T."/>
            <person name="Fujiyama A."/>
            <person name="Inagaki F."/>
            <person name="Takami H."/>
        </authorList>
    </citation>
    <scope>NUCLEOTIDE SEQUENCE</scope>
    <source>
        <strain evidence="1">Expedition CK06-06</strain>
    </source>
</reference>
<dbReference type="AlphaFoldDB" id="X0UPH9"/>
<gene>
    <name evidence="1" type="ORF">S01H1_34926</name>
</gene>
<comment type="caution">
    <text evidence="1">The sequence shown here is derived from an EMBL/GenBank/DDBJ whole genome shotgun (WGS) entry which is preliminary data.</text>
</comment>
<proteinExistence type="predicted"/>
<organism evidence="1">
    <name type="scientific">marine sediment metagenome</name>
    <dbReference type="NCBI Taxonomy" id="412755"/>
    <lineage>
        <taxon>unclassified sequences</taxon>
        <taxon>metagenomes</taxon>
        <taxon>ecological metagenomes</taxon>
    </lineage>
</organism>
<name>X0UPH9_9ZZZZ</name>
<dbReference type="EMBL" id="BARS01021781">
    <property type="protein sequence ID" value="GAG07565.1"/>
    <property type="molecule type" value="Genomic_DNA"/>
</dbReference>
<protein>
    <recommendedName>
        <fullName evidence="2">Nucleotidyltransferase family protein</fullName>
    </recommendedName>
</protein>
<evidence type="ECO:0000313" key="1">
    <source>
        <dbReference type="EMBL" id="GAG07565.1"/>
    </source>
</evidence>
<evidence type="ECO:0008006" key="2">
    <source>
        <dbReference type="Google" id="ProtNLM"/>
    </source>
</evidence>
<dbReference type="InterPro" id="IPR039498">
    <property type="entry name" value="NTP_transf_5"/>
</dbReference>
<accession>X0UPH9</accession>